<feature type="domain" description="CHHC U11-48K-type" evidence="4">
    <location>
        <begin position="19"/>
        <end position="46"/>
    </location>
</feature>
<dbReference type="EMBL" id="GHBR01001554">
    <property type="protein sequence ID" value="NDJ96746.1"/>
    <property type="molecule type" value="Transcribed_RNA"/>
</dbReference>
<dbReference type="AlphaFoldDB" id="A0A6B2G2J5"/>
<reference evidence="5" key="1">
    <citation type="submission" date="2018-11" db="EMBL/GenBank/DDBJ databases">
        <title>Myxobolus squamalis genome and transcriptome.</title>
        <authorList>
            <person name="Yahalomi D."/>
            <person name="Atkinson S.D."/>
            <person name="Neuhof M."/>
            <person name="Chang E.S."/>
            <person name="Philippe H."/>
            <person name="Cartwright P."/>
            <person name="Bartholomew J.L."/>
            <person name="Huchon D."/>
        </authorList>
    </citation>
    <scope>NUCLEOTIDE SEQUENCE</scope>
    <source>
        <strain evidence="5">71B08</strain>
        <tissue evidence="5">Whole</tissue>
    </source>
</reference>
<dbReference type="PANTHER" id="PTHR21402">
    <property type="entry name" value="GAMETOCYTE SPECIFIC FACTOR 1-RELATED"/>
    <property type="match status" value="1"/>
</dbReference>
<evidence type="ECO:0000259" key="4">
    <source>
        <dbReference type="PROSITE" id="PS51800"/>
    </source>
</evidence>
<evidence type="ECO:0000256" key="3">
    <source>
        <dbReference type="ARBA" id="ARBA00022833"/>
    </source>
</evidence>
<dbReference type="InterPro" id="IPR022776">
    <property type="entry name" value="TRM13/UPF0224_CHHC_Znf_dom"/>
</dbReference>
<keyword evidence="1" id="KW-0479">Metal-binding</keyword>
<dbReference type="PROSITE" id="PS51800">
    <property type="entry name" value="ZF_CHHC_U11_48K"/>
    <property type="match status" value="2"/>
</dbReference>
<keyword evidence="3" id="KW-0862">Zinc</keyword>
<accession>A0A6B2G2J5</accession>
<organism evidence="5">
    <name type="scientific">Myxobolus squamalis</name>
    <name type="common">Myxosporean</name>
    <dbReference type="NCBI Taxonomy" id="59785"/>
    <lineage>
        <taxon>Eukaryota</taxon>
        <taxon>Metazoa</taxon>
        <taxon>Cnidaria</taxon>
        <taxon>Myxozoa</taxon>
        <taxon>Myxosporea</taxon>
        <taxon>Bivalvulida</taxon>
        <taxon>Platysporina</taxon>
        <taxon>Myxobolidae</taxon>
        <taxon>Myxobolus</taxon>
    </lineage>
</organism>
<dbReference type="InterPro" id="IPR051591">
    <property type="entry name" value="UPF0224_FAM112_RNA_Proc"/>
</dbReference>
<evidence type="ECO:0000313" key="5">
    <source>
        <dbReference type="EMBL" id="NDJ96746.1"/>
    </source>
</evidence>
<dbReference type="PANTHER" id="PTHR21402:SF5">
    <property type="entry name" value="GAMETOCYTE SPECIFIC FACTOR 1"/>
    <property type="match status" value="1"/>
</dbReference>
<name>A0A6B2G2J5_MYXSQ</name>
<evidence type="ECO:0000256" key="1">
    <source>
        <dbReference type="ARBA" id="ARBA00022723"/>
    </source>
</evidence>
<evidence type="ECO:0000256" key="2">
    <source>
        <dbReference type="ARBA" id="ARBA00022771"/>
    </source>
</evidence>
<dbReference type="Pfam" id="PF05253">
    <property type="entry name" value="zf-U11-48K"/>
    <property type="match status" value="2"/>
</dbReference>
<dbReference type="GO" id="GO:0008270">
    <property type="term" value="F:zinc ion binding"/>
    <property type="evidence" value="ECO:0007669"/>
    <property type="project" value="UniProtKB-KW"/>
</dbReference>
<keyword evidence="2" id="KW-0863">Zinc-finger</keyword>
<proteinExistence type="predicted"/>
<sequence length="179" mass="20803">MVTYRYLNANTSNTDPEMEVTCPFDKNHQMPARTFAHHIKTCPMRDDQDYKLCMYNARHIVDAREYQEHLQHCPDKVYFEKSDSEDEFLIPITRDNDKTANIPILQGEEDWDLESSGVAECTVINDHQQKPKSLNEMLHSLSDEWVKAIIDKTISKNGLIINIRGSLKCVLSRRLFVSD</sequence>
<feature type="domain" description="CHHC U11-48K-type" evidence="4">
    <location>
        <begin position="50"/>
        <end position="77"/>
    </location>
</feature>
<protein>
    <submittedName>
        <fullName evidence="5">Gametocyte-specific factor 1-like (Trinotate prediction)</fullName>
    </submittedName>
</protein>